<evidence type="ECO:0000313" key="2">
    <source>
        <dbReference type="EMBL" id="KAL3636140.1"/>
    </source>
</evidence>
<protein>
    <submittedName>
        <fullName evidence="2">Uncharacterized protein</fullName>
    </submittedName>
</protein>
<sequence length="50" mass="5729">MSSDMESQVVIDQENNVVIEKFSEKMKICVALLMMNLISMSWFMTQGLVV</sequence>
<dbReference type="AlphaFoldDB" id="A0ABD3D1J7"/>
<keyword evidence="3" id="KW-1185">Reference proteome</keyword>
<reference evidence="3" key="1">
    <citation type="journal article" date="2024" name="IScience">
        <title>Strigolactones Initiate the Formation of Haustorium-like Structures in Castilleja.</title>
        <authorList>
            <person name="Buerger M."/>
            <person name="Peterson D."/>
            <person name="Chory J."/>
        </authorList>
    </citation>
    <scope>NUCLEOTIDE SEQUENCE [LARGE SCALE GENOMIC DNA]</scope>
</reference>
<comment type="caution">
    <text evidence="2">The sequence shown here is derived from an EMBL/GenBank/DDBJ whole genome shotgun (WGS) entry which is preliminary data.</text>
</comment>
<dbReference type="EMBL" id="JAVIJP010000027">
    <property type="protein sequence ID" value="KAL3636140.1"/>
    <property type="molecule type" value="Genomic_DNA"/>
</dbReference>
<keyword evidence="1" id="KW-0812">Transmembrane</keyword>
<name>A0ABD3D1J7_9LAMI</name>
<evidence type="ECO:0000313" key="3">
    <source>
        <dbReference type="Proteomes" id="UP001632038"/>
    </source>
</evidence>
<proteinExistence type="predicted"/>
<organism evidence="2 3">
    <name type="scientific">Castilleja foliolosa</name>
    <dbReference type="NCBI Taxonomy" id="1961234"/>
    <lineage>
        <taxon>Eukaryota</taxon>
        <taxon>Viridiplantae</taxon>
        <taxon>Streptophyta</taxon>
        <taxon>Embryophyta</taxon>
        <taxon>Tracheophyta</taxon>
        <taxon>Spermatophyta</taxon>
        <taxon>Magnoliopsida</taxon>
        <taxon>eudicotyledons</taxon>
        <taxon>Gunneridae</taxon>
        <taxon>Pentapetalae</taxon>
        <taxon>asterids</taxon>
        <taxon>lamiids</taxon>
        <taxon>Lamiales</taxon>
        <taxon>Orobanchaceae</taxon>
        <taxon>Pedicularideae</taxon>
        <taxon>Castillejinae</taxon>
        <taxon>Castilleja</taxon>
    </lineage>
</organism>
<gene>
    <name evidence="2" type="ORF">CASFOL_020687</name>
</gene>
<keyword evidence="1" id="KW-1133">Transmembrane helix</keyword>
<evidence type="ECO:0000256" key="1">
    <source>
        <dbReference type="SAM" id="Phobius"/>
    </source>
</evidence>
<dbReference type="Proteomes" id="UP001632038">
    <property type="component" value="Unassembled WGS sequence"/>
</dbReference>
<keyword evidence="1" id="KW-0472">Membrane</keyword>
<accession>A0ABD3D1J7</accession>
<feature type="transmembrane region" description="Helical" evidence="1">
    <location>
        <begin position="28"/>
        <end position="49"/>
    </location>
</feature>